<dbReference type="Pfam" id="PF05721">
    <property type="entry name" value="PhyH"/>
    <property type="match status" value="1"/>
</dbReference>
<evidence type="ECO:0000313" key="4">
    <source>
        <dbReference type="Proteomes" id="UP000295783"/>
    </source>
</evidence>
<keyword evidence="1" id="KW-0479">Metal-binding</keyword>
<dbReference type="Gene3D" id="2.60.120.620">
    <property type="entry name" value="q2cbj1_9rhob like domain"/>
    <property type="match status" value="1"/>
</dbReference>
<keyword evidence="3" id="KW-0223">Dioxygenase</keyword>
<dbReference type="InterPro" id="IPR008775">
    <property type="entry name" value="Phytyl_CoA_dOase-like"/>
</dbReference>
<keyword evidence="2" id="KW-0408">Iron</keyword>
<sequence length="295" mass="32747">MPDITTLEPTASVDEILAVLHRDGALIVRNLMTPQQMATLSEELRPWIDKTPNGNGDFVGYKTKRCCGVLGKSAMAGEIATHPKILELCDRVLLPQCTRYRLSVSQVISIGASETVQHMHRDDALWPFEHPVKNHRLIHCIWAVTDFSAENGATRVAPGSHLWGEGREPKEGEWTQAVMPAGSALIYWADTFHGGGANRTGIPRDGMILGYIVGWLRQEEEQFLAVPPEKAKTLPRKIQDLLGYKTHEPYLGWLDQNDCRVALIDVPEDQRGAVDLSDDDDTAGELQPGKWAVLI</sequence>
<dbReference type="AlphaFoldDB" id="A0A4R6WJ11"/>
<dbReference type="PANTHER" id="PTHR20883:SF15">
    <property type="entry name" value="PHYTANOYL-COA DIOXYGENASE DOMAIN-CONTAINING PROTEIN 1"/>
    <property type="match status" value="1"/>
</dbReference>
<organism evidence="3 4">
    <name type="scientific">Dongia mobilis</name>
    <dbReference type="NCBI Taxonomy" id="578943"/>
    <lineage>
        <taxon>Bacteria</taxon>
        <taxon>Pseudomonadati</taxon>
        <taxon>Pseudomonadota</taxon>
        <taxon>Alphaproteobacteria</taxon>
        <taxon>Rhodospirillales</taxon>
        <taxon>Dongiaceae</taxon>
        <taxon>Dongia</taxon>
    </lineage>
</organism>
<accession>A0A4R6WJ11</accession>
<keyword evidence="3" id="KW-0560">Oxidoreductase</keyword>
<protein>
    <submittedName>
        <fullName evidence="3">Ectoine hydroxylase-related dioxygenase (Phytanoyl-CoA dioxygenase family)</fullName>
    </submittedName>
</protein>
<name>A0A4R6WJ11_9PROT</name>
<evidence type="ECO:0000313" key="3">
    <source>
        <dbReference type="EMBL" id="TDQ78424.1"/>
    </source>
</evidence>
<dbReference type="SUPFAM" id="SSF51197">
    <property type="entry name" value="Clavaminate synthase-like"/>
    <property type="match status" value="1"/>
</dbReference>
<reference evidence="3 4" key="1">
    <citation type="submission" date="2019-03" db="EMBL/GenBank/DDBJ databases">
        <title>Genomic Encyclopedia of Type Strains, Phase III (KMG-III): the genomes of soil and plant-associated and newly described type strains.</title>
        <authorList>
            <person name="Whitman W."/>
        </authorList>
    </citation>
    <scope>NUCLEOTIDE SEQUENCE [LARGE SCALE GENOMIC DNA]</scope>
    <source>
        <strain evidence="3 4">CGMCC 1.7660</strain>
    </source>
</reference>
<dbReference type="Proteomes" id="UP000295783">
    <property type="component" value="Unassembled WGS sequence"/>
</dbReference>
<proteinExistence type="predicted"/>
<keyword evidence="4" id="KW-1185">Reference proteome</keyword>
<gene>
    <name evidence="3" type="ORF">A8950_3472</name>
</gene>
<dbReference type="GO" id="GO:0005506">
    <property type="term" value="F:iron ion binding"/>
    <property type="evidence" value="ECO:0007669"/>
    <property type="project" value="UniProtKB-ARBA"/>
</dbReference>
<dbReference type="EMBL" id="SNYW01000013">
    <property type="protein sequence ID" value="TDQ78424.1"/>
    <property type="molecule type" value="Genomic_DNA"/>
</dbReference>
<dbReference type="PANTHER" id="PTHR20883">
    <property type="entry name" value="PHYTANOYL-COA DIOXYGENASE DOMAIN CONTAINING 1"/>
    <property type="match status" value="1"/>
</dbReference>
<dbReference type="GO" id="GO:0016706">
    <property type="term" value="F:2-oxoglutarate-dependent dioxygenase activity"/>
    <property type="evidence" value="ECO:0007669"/>
    <property type="project" value="UniProtKB-ARBA"/>
</dbReference>
<evidence type="ECO:0000256" key="2">
    <source>
        <dbReference type="ARBA" id="ARBA00023004"/>
    </source>
</evidence>
<comment type="caution">
    <text evidence="3">The sequence shown here is derived from an EMBL/GenBank/DDBJ whole genome shotgun (WGS) entry which is preliminary data.</text>
</comment>
<evidence type="ECO:0000256" key="1">
    <source>
        <dbReference type="ARBA" id="ARBA00022723"/>
    </source>
</evidence>
<dbReference type="RefSeq" id="WP_166645254.1">
    <property type="nucleotide sequence ID" value="NZ_SNYW01000013.1"/>
</dbReference>